<name>A0A1Y2L6R6_9PROT</name>
<dbReference type="Proteomes" id="UP000193396">
    <property type="component" value="Unassembled WGS sequence"/>
</dbReference>
<comment type="caution">
    <text evidence="2">The sequence shown here is derived from an EMBL/GenBank/DDBJ whole genome shotgun (WGS) entry which is preliminary data.</text>
</comment>
<keyword evidence="2" id="KW-0808">Transferase</keyword>
<dbReference type="InterPro" id="IPR016047">
    <property type="entry name" value="M23ase_b-sheet_dom"/>
</dbReference>
<reference evidence="2 3" key="1">
    <citation type="submission" date="2014-03" db="EMBL/GenBank/DDBJ databases">
        <title>The draft genome sequence of Thalassospira alkalitolerans JCM 18968.</title>
        <authorList>
            <person name="Lai Q."/>
            <person name="Shao Z."/>
        </authorList>
    </citation>
    <scope>NUCLEOTIDE SEQUENCE [LARGE SCALE GENOMIC DNA]</scope>
    <source>
        <strain evidence="2 3">JCM 18968</strain>
    </source>
</reference>
<dbReference type="EMBL" id="JFKB01000026">
    <property type="protein sequence ID" value="OSQ43211.1"/>
    <property type="molecule type" value="Genomic_DNA"/>
</dbReference>
<sequence>MTTATKAIDDVSARFQSYLDRHAAHQEPMESATRLRQWILDHQDDFAPVMECDLKTCPKVVYDFSRNGDVVIGGTSDPARQTEVMWQQLKDANAPVGIGRYREDRVCYQSDQFKTDGEARSQHLGVDLFAPAGTPVYVPLDGVVHSFADNNLHLDYGPTIILEHNPAPDVTFYTLYGHLSQASLEGLYVGQPVEKDGLLCHFGDFPINGDWIPHLHFQIIFDMLGKQGDYFGAAKPSEWDIWQSICPNANLILQMPENVTADRSGQ</sequence>
<organism evidence="2 3">
    <name type="scientific">Thalassospira alkalitolerans</name>
    <dbReference type="NCBI Taxonomy" id="1293890"/>
    <lineage>
        <taxon>Bacteria</taxon>
        <taxon>Pseudomonadati</taxon>
        <taxon>Pseudomonadota</taxon>
        <taxon>Alphaproteobacteria</taxon>
        <taxon>Rhodospirillales</taxon>
        <taxon>Thalassospiraceae</taxon>
        <taxon>Thalassospira</taxon>
    </lineage>
</organism>
<dbReference type="OrthoDB" id="9801834at2"/>
<dbReference type="Pfam" id="PF01551">
    <property type="entry name" value="Peptidase_M23"/>
    <property type="match status" value="1"/>
</dbReference>
<gene>
    <name evidence="2" type="ORF">TALK_20795</name>
</gene>
<evidence type="ECO:0000313" key="3">
    <source>
        <dbReference type="Proteomes" id="UP000193396"/>
    </source>
</evidence>
<dbReference type="CDD" id="cd12797">
    <property type="entry name" value="M23_peptidase"/>
    <property type="match status" value="1"/>
</dbReference>
<dbReference type="AlphaFoldDB" id="A0A1Y2L6R6"/>
<dbReference type="InterPro" id="IPR011055">
    <property type="entry name" value="Dup_hybrid_motif"/>
</dbReference>
<keyword evidence="3" id="KW-1185">Reference proteome</keyword>
<dbReference type="Gene3D" id="2.70.70.10">
    <property type="entry name" value="Glucose Permease (Domain IIA)"/>
    <property type="match status" value="1"/>
</dbReference>
<proteinExistence type="predicted"/>
<dbReference type="SUPFAM" id="SSF51261">
    <property type="entry name" value="Duplicated hybrid motif"/>
    <property type="match status" value="1"/>
</dbReference>
<protein>
    <submittedName>
        <fullName evidence="2">Alanine--glyoxylate aminotransferase</fullName>
    </submittedName>
</protein>
<dbReference type="PANTHER" id="PTHR21666">
    <property type="entry name" value="PEPTIDASE-RELATED"/>
    <property type="match status" value="1"/>
</dbReference>
<dbReference type="GO" id="GO:0008483">
    <property type="term" value="F:transaminase activity"/>
    <property type="evidence" value="ECO:0007669"/>
    <property type="project" value="UniProtKB-KW"/>
</dbReference>
<dbReference type="STRING" id="1293890.TALK_20795"/>
<evidence type="ECO:0000259" key="1">
    <source>
        <dbReference type="Pfam" id="PF01551"/>
    </source>
</evidence>
<dbReference type="GO" id="GO:0004222">
    <property type="term" value="F:metalloendopeptidase activity"/>
    <property type="evidence" value="ECO:0007669"/>
    <property type="project" value="TreeGrafter"/>
</dbReference>
<feature type="domain" description="M23ase beta-sheet core" evidence="1">
    <location>
        <begin position="122"/>
        <end position="220"/>
    </location>
</feature>
<evidence type="ECO:0000313" key="2">
    <source>
        <dbReference type="EMBL" id="OSQ43211.1"/>
    </source>
</evidence>
<dbReference type="PANTHER" id="PTHR21666:SF270">
    <property type="entry name" value="MUREIN HYDROLASE ACTIVATOR ENVC"/>
    <property type="match status" value="1"/>
</dbReference>
<dbReference type="InterPro" id="IPR050570">
    <property type="entry name" value="Cell_wall_metabolism_enzyme"/>
</dbReference>
<keyword evidence="2" id="KW-0032">Aminotransferase</keyword>
<accession>A0A1Y2L6R6</accession>